<feature type="transmembrane region" description="Helical" evidence="1">
    <location>
        <begin position="60"/>
        <end position="83"/>
    </location>
</feature>
<feature type="transmembrane region" description="Helical" evidence="1">
    <location>
        <begin position="21"/>
        <end position="48"/>
    </location>
</feature>
<protein>
    <submittedName>
        <fullName evidence="2">Uncharacterized protein</fullName>
    </submittedName>
</protein>
<dbReference type="Proteomes" id="UP000196573">
    <property type="component" value="Unassembled WGS sequence"/>
</dbReference>
<organism evidence="2 3">
    <name type="scientific">Parendozoicomonas haliclonae</name>
    <dbReference type="NCBI Taxonomy" id="1960125"/>
    <lineage>
        <taxon>Bacteria</taxon>
        <taxon>Pseudomonadati</taxon>
        <taxon>Pseudomonadota</taxon>
        <taxon>Gammaproteobacteria</taxon>
        <taxon>Oceanospirillales</taxon>
        <taxon>Endozoicomonadaceae</taxon>
        <taxon>Parendozoicomonas</taxon>
    </lineage>
</organism>
<proteinExistence type="predicted"/>
<keyword evidence="1" id="KW-0472">Membrane</keyword>
<reference evidence="2 3" key="1">
    <citation type="submission" date="2017-03" db="EMBL/GenBank/DDBJ databases">
        <authorList>
            <person name="Afonso C.L."/>
            <person name="Miller P.J."/>
            <person name="Scott M.A."/>
            <person name="Spackman E."/>
            <person name="Goraichik I."/>
            <person name="Dimitrov K.M."/>
            <person name="Suarez D.L."/>
            <person name="Swayne D.E."/>
        </authorList>
    </citation>
    <scope>NUCLEOTIDE SEQUENCE [LARGE SCALE GENOMIC DNA]</scope>
    <source>
        <strain evidence="2">SB41UT1</strain>
    </source>
</reference>
<keyword evidence="3" id="KW-1185">Reference proteome</keyword>
<gene>
    <name evidence="2" type="ORF">EHSB41UT_02426</name>
</gene>
<evidence type="ECO:0000256" key="1">
    <source>
        <dbReference type="SAM" id="Phobius"/>
    </source>
</evidence>
<accession>A0A1X7AK19</accession>
<name>A0A1X7AK19_9GAMM</name>
<sequence>MKPYKNLKSKNLSLVLLIARIFAGFGMFMAALFLASMACSVASLFFPLTSLWLQILNTSGYLFLILSILAFLISGIFAAIVSIEENHRLKTELLLKSQKQN</sequence>
<evidence type="ECO:0000313" key="3">
    <source>
        <dbReference type="Proteomes" id="UP000196573"/>
    </source>
</evidence>
<dbReference type="EMBL" id="FWPT01000005">
    <property type="protein sequence ID" value="SMA47462.1"/>
    <property type="molecule type" value="Genomic_DNA"/>
</dbReference>
<keyword evidence="1" id="KW-1133">Transmembrane helix</keyword>
<evidence type="ECO:0000313" key="2">
    <source>
        <dbReference type="EMBL" id="SMA47462.1"/>
    </source>
</evidence>
<keyword evidence="1" id="KW-0812">Transmembrane</keyword>
<dbReference type="AlphaFoldDB" id="A0A1X7AK19"/>